<name>A0A9N8ZS24_FUNMO</name>
<protein>
    <recommendedName>
        <fullName evidence="2">argininosuccinate synthase</fullName>
        <ecNumber evidence="2">6.3.4.5</ecNumber>
    </recommendedName>
</protein>
<keyword evidence="7" id="KW-0067">ATP-binding</keyword>
<sequence>MVIKKNLKEENKELKQSKEKADEEIQLLHSLIWKENDSKDLNKLRELLAGQKITEILAELEDRRKNIQYLNFELSKREIIIETQEKEIKSKKETIKVLEEKIKEHEKVTQAKIKEREEVAKATQIKQQEEQIKTQAAGILEDPNVTPPKDMWKLNVDPEEAPNTPERITFKHGILTKVVNNHDNRFSRSLYTVLPELILLKNRFIVIKIRSFMKHPEYFSPEREFLSASLTSSQNSVNREVKLKLYKVMLVIDDRKSDTEKLYDMEESSMDVQVRFIPVGSEGFIKIQSIRLKKWGASENLL</sequence>
<evidence type="ECO:0000313" key="10">
    <source>
        <dbReference type="EMBL" id="CAG8504780.1"/>
    </source>
</evidence>
<keyword evidence="6" id="KW-0547">Nucleotide-binding</keyword>
<keyword evidence="5" id="KW-0028">Amino-acid biosynthesis</keyword>
<dbReference type="InterPro" id="IPR001518">
    <property type="entry name" value="Arginosuc_synth"/>
</dbReference>
<evidence type="ECO:0000256" key="2">
    <source>
        <dbReference type="ARBA" id="ARBA00012286"/>
    </source>
</evidence>
<gene>
    <name evidence="10" type="ORF">FMOSSE_LOCUS4227</name>
</gene>
<keyword evidence="4" id="KW-0436">Ligase</keyword>
<organism evidence="10 11">
    <name type="scientific">Funneliformis mosseae</name>
    <name type="common">Endomycorrhizal fungus</name>
    <name type="synonym">Glomus mosseae</name>
    <dbReference type="NCBI Taxonomy" id="27381"/>
    <lineage>
        <taxon>Eukaryota</taxon>
        <taxon>Fungi</taxon>
        <taxon>Fungi incertae sedis</taxon>
        <taxon>Mucoromycota</taxon>
        <taxon>Glomeromycotina</taxon>
        <taxon>Glomeromycetes</taxon>
        <taxon>Glomerales</taxon>
        <taxon>Glomeraceae</taxon>
        <taxon>Funneliformis</taxon>
    </lineage>
</organism>
<dbReference type="InterPro" id="IPR024074">
    <property type="entry name" value="AS_cat/multimer_dom_body"/>
</dbReference>
<dbReference type="GO" id="GO:0005524">
    <property type="term" value="F:ATP binding"/>
    <property type="evidence" value="ECO:0007669"/>
    <property type="project" value="UniProtKB-KW"/>
</dbReference>
<accession>A0A9N8ZS24</accession>
<evidence type="ECO:0000313" key="11">
    <source>
        <dbReference type="Proteomes" id="UP000789375"/>
    </source>
</evidence>
<feature type="domain" description="Arginosuccinate synthase C-terminal" evidence="9">
    <location>
        <begin position="217"/>
        <end position="294"/>
    </location>
</feature>
<feature type="coiled-coil region" evidence="8">
    <location>
        <begin position="4"/>
        <end position="31"/>
    </location>
</feature>
<dbReference type="EMBL" id="CAJVPP010000696">
    <property type="protein sequence ID" value="CAG8504780.1"/>
    <property type="molecule type" value="Genomic_DNA"/>
</dbReference>
<dbReference type="Pfam" id="PF20979">
    <property type="entry name" value="Arginosuc_syn_C"/>
    <property type="match status" value="1"/>
</dbReference>
<evidence type="ECO:0000256" key="8">
    <source>
        <dbReference type="SAM" id="Coils"/>
    </source>
</evidence>
<dbReference type="AlphaFoldDB" id="A0A9N8ZS24"/>
<evidence type="ECO:0000256" key="1">
    <source>
        <dbReference type="ARBA" id="ARBA00004967"/>
    </source>
</evidence>
<dbReference type="InterPro" id="IPR048268">
    <property type="entry name" value="Arginosuc_syn_C"/>
</dbReference>
<dbReference type="Gene3D" id="1.20.5.470">
    <property type="entry name" value="Single helix bin"/>
    <property type="match status" value="1"/>
</dbReference>
<dbReference type="GO" id="GO:0000050">
    <property type="term" value="P:urea cycle"/>
    <property type="evidence" value="ECO:0007669"/>
    <property type="project" value="TreeGrafter"/>
</dbReference>
<dbReference type="GO" id="GO:0000053">
    <property type="term" value="P:argininosuccinate metabolic process"/>
    <property type="evidence" value="ECO:0007669"/>
    <property type="project" value="TreeGrafter"/>
</dbReference>
<dbReference type="SUPFAM" id="SSF69864">
    <property type="entry name" value="Argininosuccinate synthetase, C-terminal domain"/>
    <property type="match status" value="1"/>
</dbReference>
<evidence type="ECO:0000256" key="5">
    <source>
        <dbReference type="ARBA" id="ARBA00022605"/>
    </source>
</evidence>
<dbReference type="GO" id="GO:0005737">
    <property type="term" value="C:cytoplasm"/>
    <property type="evidence" value="ECO:0007669"/>
    <property type="project" value="TreeGrafter"/>
</dbReference>
<reference evidence="10" key="1">
    <citation type="submission" date="2021-06" db="EMBL/GenBank/DDBJ databases">
        <authorList>
            <person name="Kallberg Y."/>
            <person name="Tangrot J."/>
            <person name="Rosling A."/>
        </authorList>
    </citation>
    <scope>NUCLEOTIDE SEQUENCE</scope>
    <source>
        <strain evidence="10">87-6 pot B 2015</strain>
    </source>
</reference>
<keyword evidence="11" id="KW-1185">Reference proteome</keyword>
<evidence type="ECO:0000256" key="7">
    <source>
        <dbReference type="ARBA" id="ARBA00022840"/>
    </source>
</evidence>
<dbReference type="Gene3D" id="3.90.1260.10">
    <property type="entry name" value="Argininosuccinate synthetase, chain A, domain 2"/>
    <property type="match status" value="1"/>
</dbReference>
<comment type="caution">
    <text evidence="10">The sequence shown here is derived from an EMBL/GenBank/DDBJ whole genome shotgun (WGS) entry which is preliminary data.</text>
</comment>
<keyword evidence="8" id="KW-0175">Coiled coil</keyword>
<feature type="coiled-coil region" evidence="8">
    <location>
        <begin position="81"/>
        <end position="115"/>
    </location>
</feature>
<comment type="pathway">
    <text evidence="1">Amino-acid biosynthesis; L-arginine biosynthesis; L-arginine from L-ornithine and carbamoyl phosphate: step 2/3.</text>
</comment>
<evidence type="ECO:0000256" key="4">
    <source>
        <dbReference type="ARBA" id="ARBA00022598"/>
    </source>
</evidence>
<dbReference type="EC" id="6.3.4.5" evidence="2"/>
<dbReference type="Proteomes" id="UP000789375">
    <property type="component" value="Unassembled WGS sequence"/>
</dbReference>
<dbReference type="PANTHER" id="PTHR11587">
    <property type="entry name" value="ARGININOSUCCINATE SYNTHASE"/>
    <property type="match status" value="1"/>
</dbReference>
<evidence type="ECO:0000256" key="6">
    <source>
        <dbReference type="ARBA" id="ARBA00022741"/>
    </source>
</evidence>
<dbReference type="PANTHER" id="PTHR11587:SF2">
    <property type="entry name" value="ARGININOSUCCINATE SYNTHASE"/>
    <property type="match status" value="1"/>
</dbReference>
<keyword evidence="3" id="KW-0055">Arginine biosynthesis</keyword>
<dbReference type="GO" id="GO:0006526">
    <property type="term" value="P:L-arginine biosynthetic process"/>
    <property type="evidence" value="ECO:0007669"/>
    <property type="project" value="UniProtKB-KW"/>
</dbReference>
<evidence type="ECO:0000259" key="9">
    <source>
        <dbReference type="Pfam" id="PF20979"/>
    </source>
</evidence>
<evidence type="ECO:0000256" key="3">
    <source>
        <dbReference type="ARBA" id="ARBA00022571"/>
    </source>
</evidence>
<dbReference type="GO" id="GO:0004055">
    <property type="term" value="F:argininosuccinate synthase activity"/>
    <property type="evidence" value="ECO:0007669"/>
    <property type="project" value="UniProtKB-EC"/>
</dbReference>
<proteinExistence type="predicted"/>